<comment type="caution">
    <text evidence="1">The sequence shown here is derived from an EMBL/GenBank/DDBJ whole genome shotgun (WGS) entry which is preliminary data.</text>
</comment>
<dbReference type="Proteomes" id="UP000552700">
    <property type="component" value="Unassembled WGS sequence"/>
</dbReference>
<gene>
    <name evidence="1" type="ORF">FHS92_001077</name>
</gene>
<sequence>MHSVSTRRLHNKADAATDYCLLGGAIIIMITDKTLLDVYVWGGKTLGGWTYRPSGHPHIDIAAIHEDGLTRRKT</sequence>
<name>A0A841IYH5_9SPHN</name>
<proteinExistence type="predicted"/>
<keyword evidence="2" id="KW-1185">Reference proteome</keyword>
<evidence type="ECO:0000313" key="1">
    <source>
        <dbReference type="EMBL" id="MBB6123370.1"/>
    </source>
</evidence>
<dbReference type="AlphaFoldDB" id="A0A841IYH5"/>
<protein>
    <submittedName>
        <fullName evidence="1">Uncharacterized protein</fullName>
    </submittedName>
</protein>
<dbReference type="EMBL" id="JACIJP010000001">
    <property type="protein sequence ID" value="MBB6123370.1"/>
    <property type="molecule type" value="Genomic_DNA"/>
</dbReference>
<organism evidence="1 2">
    <name type="scientific">Sphingobium subterraneum</name>
    <dbReference type="NCBI Taxonomy" id="627688"/>
    <lineage>
        <taxon>Bacteria</taxon>
        <taxon>Pseudomonadati</taxon>
        <taxon>Pseudomonadota</taxon>
        <taxon>Alphaproteobacteria</taxon>
        <taxon>Sphingomonadales</taxon>
        <taxon>Sphingomonadaceae</taxon>
        <taxon>Sphingobium</taxon>
    </lineage>
</organism>
<accession>A0A841IYH5</accession>
<evidence type="ECO:0000313" key="2">
    <source>
        <dbReference type="Proteomes" id="UP000552700"/>
    </source>
</evidence>
<reference evidence="1 2" key="1">
    <citation type="submission" date="2020-08" db="EMBL/GenBank/DDBJ databases">
        <title>Genomic Encyclopedia of Type Strains, Phase IV (KMG-IV): sequencing the most valuable type-strain genomes for metagenomic binning, comparative biology and taxonomic classification.</title>
        <authorList>
            <person name="Goeker M."/>
        </authorList>
    </citation>
    <scope>NUCLEOTIDE SEQUENCE [LARGE SCALE GENOMIC DNA]</scope>
    <source>
        <strain evidence="1 2">DSM 102255</strain>
    </source>
</reference>